<dbReference type="Proteomes" id="UP000307756">
    <property type="component" value="Unassembled WGS sequence"/>
</dbReference>
<proteinExistence type="predicted"/>
<dbReference type="RefSeq" id="WP_136831205.1">
    <property type="nucleotide sequence ID" value="NZ_SWBM01000002.1"/>
</dbReference>
<feature type="transmembrane region" description="Helical" evidence="1">
    <location>
        <begin position="65"/>
        <end position="87"/>
    </location>
</feature>
<evidence type="ECO:0000313" key="2">
    <source>
        <dbReference type="EMBL" id="TKC16798.1"/>
    </source>
</evidence>
<gene>
    <name evidence="2" type="ORF">FA727_12070</name>
</gene>
<dbReference type="EMBL" id="SWBM01000002">
    <property type="protein sequence ID" value="TKC16798.1"/>
    <property type="molecule type" value="Genomic_DNA"/>
</dbReference>
<comment type="caution">
    <text evidence="2">The sequence shown here is derived from an EMBL/GenBank/DDBJ whole genome shotgun (WGS) entry which is preliminary data.</text>
</comment>
<evidence type="ECO:0000256" key="1">
    <source>
        <dbReference type="SAM" id="Phobius"/>
    </source>
</evidence>
<feature type="transmembrane region" description="Helical" evidence="1">
    <location>
        <begin position="122"/>
        <end position="140"/>
    </location>
</feature>
<evidence type="ECO:0000313" key="3">
    <source>
        <dbReference type="Proteomes" id="UP000307756"/>
    </source>
</evidence>
<sequence length="151" mass="17522">MLTFSFALLFCVLLIGFYRINRLPVTKIIPLWLFIVLISGLTFNSIFTNLGYIDKPMTADRYVTYHVLHKLISPIGAILSINIYHSLKVPLKWGWLILGTVIFMTGERIVEQIGIIKYVDWNIEYSALMWFSFIILSLIFEHLLERGGDHL</sequence>
<keyword evidence="1" id="KW-0472">Membrane</keyword>
<keyword evidence="1" id="KW-0812">Transmembrane</keyword>
<protein>
    <submittedName>
        <fullName evidence="2">Uncharacterized protein</fullName>
    </submittedName>
</protein>
<name>A0A4U1D4L2_9BACI</name>
<keyword evidence="3" id="KW-1185">Reference proteome</keyword>
<accession>A0A4U1D4L2</accession>
<feature type="transmembrane region" description="Helical" evidence="1">
    <location>
        <begin position="93"/>
        <end position="110"/>
    </location>
</feature>
<dbReference type="OrthoDB" id="2600118at2"/>
<organism evidence="2 3">
    <name type="scientific">Robertmurraya kyonggiensis</name>
    <dbReference type="NCBI Taxonomy" id="1037680"/>
    <lineage>
        <taxon>Bacteria</taxon>
        <taxon>Bacillati</taxon>
        <taxon>Bacillota</taxon>
        <taxon>Bacilli</taxon>
        <taxon>Bacillales</taxon>
        <taxon>Bacillaceae</taxon>
        <taxon>Robertmurraya</taxon>
    </lineage>
</organism>
<keyword evidence="1" id="KW-1133">Transmembrane helix</keyword>
<reference evidence="2 3" key="1">
    <citation type="journal article" date="2011" name="J. Microbiol.">
        <title>Bacillus kyonggiensis sp. nov., isolated from soil of a lettuce field.</title>
        <authorList>
            <person name="Dong K."/>
            <person name="Lee S."/>
        </authorList>
    </citation>
    <scope>NUCLEOTIDE SEQUENCE [LARGE SCALE GENOMIC DNA]</scope>
    <source>
        <strain evidence="2 3">NB22</strain>
    </source>
</reference>
<feature type="transmembrane region" description="Helical" evidence="1">
    <location>
        <begin position="32"/>
        <end position="53"/>
    </location>
</feature>
<dbReference type="AlphaFoldDB" id="A0A4U1D4L2"/>